<dbReference type="RefSeq" id="WP_280734338.1">
    <property type="nucleotide sequence ID" value="NZ_CP120368.1"/>
</dbReference>
<proteinExistence type="predicted"/>
<keyword evidence="2" id="KW-1185">Reference proteome</keyword>
<dbReference type="Proteomes" id="UP001235547">
    <property type="component" value="Chromosome 1"/>
</dbReference>
<name>A0ABY8D1E2_9HYPH</name>
<evidence type="ECO:0000313" key="1">
    <source>
        <dbReference type="EMBL" id="WEX83513.1"/>
    </source>
</evidence>
<sequence>MAGDNLSDRCSGKIVQTIYSTGRTGFTVVIGDKGAVTFSGLEGAKPDADTQLQSLDRIILNLGIEGVPPSSKAVAGNCAYSNPYRGPTTVSCQGVDAANGAYLLQFRTDGSPPIMKDYRDQEH</sequence>
<reference evidence="1 2" key="1">
    <citation type="submission" date="2023-03" db="EMBL/GenBank/DDBJ databases">
        <authorList>
            <person name="Kaur S."/>
            <person name="Espinosa-Saiz D."/>
            <person name="Velazquez E."/>
            <person name="Menendez E."/>
            <person name="diCenzo G.C."/>
        </authorList>
    </citation>
    <scope>NUCLEOTIDE SEQUENCE [LARGE SCALE GENOMIC DNA]</scope>
    <source>
        <strain evidence="1 2">LMG 27395</strain>
    </source>
</reference>
<accession>A0ABY8D1E2</accession>
<gene>
    <name evidence="1" type="ORF">PYH38_002294</name>
</gene>
<organism evidence="1 2">
    <name type="scientific">Sinorhizobium numidicum</name>
    <dbReference type="NCBI Taxonomy" id="680248"/>
    <lineage>
        <taxon>Bacteria</taxon>
        <taxon>Pseudomonadati</taxon>
        <taxon>Pseudomonadota</taxon>
        <taxon>Alphaproteobacteria</taxon>
        <taxon>Hyphomicrobiales</taxon>
        <taxon>Rhizobiaceae</taxon>
        <taxon>Sinorhizobium/Ensifer group</taxon>
        <taxon>Sinorhizobium</taxon>
    </lineage>
</organism>
<evidence type="ECO:0000313" key="2">
    <source>
        <dbReference type="Proteomes" id="UP001235547"/>
    </source>
</evidence>
<protein>
    <submittedName>
        <fullName evidence="1">Uncharacterized protein</fullName>
    </submittedName>
</protein>
<dbReference type="EMBL" id="CP120371">
    <property type="protein sequence ID" value="WEX83513.1"/>
    <property type="molecule type" value="Genomic_DNA"/>
</dbReference>